<gene>
    <name evidence="1" type="ORF">H0A75_06650</name>
</gene>
<organism evidence="1 2">
    <name type="scientific">Candidatus Methanofishera endochildressiae</name>
    <dbReference type="NCBI Taxonomy" id="2738884"/>
    <lineage>
        <taxon>Bacteria</taxon>
        <taxon>Pseudomonadati</taxon>
        <taxon>Pseudomonadota</taxon>
        <taxon>Gammaproteobacteria</taxon>
        <taxon>Candidatus Methanofishera</taxon>
    </lineage>
</organism>
<comment type="caution">
    <text evidence="1">The sequence shown here is derived from an EMBL/GenBank/DDBJ whole genome shotgun (WGS) entry which is preliminary data.</text>
</comment>
<evidence type="ECO:0000313" key="2">
    <source>
        <dbReference type="Proteomes" id="UP000537890"/>
    </source>
</evidence>
<sequence>MNAELQKILAKDSRWLALTEEITTLNRRKAVLVSDLITAIDTLNFASTSIDKNLLAVDVFHQDVIQANDILDLRVITYTKDMAQRARFSSGVVSIFHGEVL</sequence>
<evidence type="ECO:0000313" key="1">
    <source>
        <dbReference type="EMBL" id="NYT47293.1"/>
    </source>
</evidence>
<reference evidence="1 2" key="1">
    <citation type="submission" date="2020-05" db="EMBL/GenBank/DDBJ databases">
        <title>Horizontal transmission and recombination maintain forever young bacterial symbiont genomes.</title>
        <authorList>
            <person name="Russell S.L."/>
            <person name="Pepper-Tunick E."/>
            <person name="Svedberg J."/>
            <person name="Byrne A."/>
            <person name="Ruelas Castillo J."/>
            <person name="Vollmers C."/>
            <person name="Beinart R.A."/>
            <person name="Corbett-Detig R."/>
        </authorList>
    </citation>
    <scope>NUCLEOTIDE SEQUENCE [LARGE SCALE GENOMIC DNA]</scope>
    <source>
        <strain evidence="1">4727-3</strain>
    </source>
</reference>
<name>A0A7Z0MPE1_9GAMM</name>
<accession>A0A7Z0MPE1</accession>
<proteinExistence type="predicted"/>
<dbReference type="Proteomes" id="UP000537890">
    <property type="component" value="Unassembled WGS sequence"/>
</dbReference>
<dbReference type="AlphaFoldDB" id="A0A7Z0MPE1"/>
<protein>
    <submittedName>
        <fullName evidence="1">Uncharacterized protein</fullName>
    </submittedName>
</protein>
<dbReference type="EMBL" id="JACCHS010000116">
    <property type="protein sequence ID" value="NYT47293.1"/>
    <property type="molecule type" value="Genomic_DNA"/>
</dbReference>